<dbReference type="Proteomes" id="UP000183760">
    <property type="component" value="Unassembled WGS sequence"/>
</dbReference>
<dbReference type="Proteomes" id="UP000321514">
    <property type="component" value="Unassembled WGS sequence"/>
</dbReference>
<name>A0A511T1N1_MYXFU</name>
<keyword evidence="4" id="KW-1185">Reference proteome</keyword>
<dbReference type="EMBL" id="FOIB01000001">
    <property type="protein sequence ID" value="SES79606.1"/>
    <property type="molecule type" value="Genomic_DNA"/>
</dbReference>
<feature type="region of interest" description="Disordered" evidence="1">
    <location>
        <begin position="157"/>
        <end position="188"/>
    </location>
</feature>
<sequence length="188" mass="21518">MVFDVKDIQKQLTAAPIVSPYPHDLAMAIVCDTFRLAGLRPPSRGDWEDLERRAKQGALFREQVVMLAYALTSSSLRADTVASLRKNVDTSRLLRGFFLEVEPLTAEMIRSNAFRQEEFLRKWVHAVGGQVKDESPKESAARLNQLDYRTALREMERAEEARKKEADKRARELQEAAQRSADARGWRE</sequence>
<evidence type="ECO:0000313" key="3">
    <source>
        <dbReference type="EMBL" id="SES79606.1"/>
    </source>
</evidence>
<comment type="caution">
    <text evidence="2">The sequence shown here is derived from an EMBL/GenBank/DDBJ whole genome shotgun (WGS) entry which is preliminary data.</text>
</comment>
<evidence type="ECO:0000256" key="1">
    <source>
        <dbReference type="SAM" id="MobiDB-lite"/>
    </source>
</evidence>
<reference evidence="3 4" key="1">
    <citation type="submission" date="2016-10" db="EMBL/GenBank/DDBJ databases">
        <authorList>
            <person name="Varghese N."/>
            <person name="Submissions S."/>
        </authorList>
    </citation>
    <scope>NUCLEOTIDE SEQUENCE [LARGE SCALE GENOMIC DNA]</scope>
    <source>
        <strain evidence="3 4">DSM 16525</strain>
    </source>
</reference>
<dbReference type="STRING" id="1334629.MFUL124B02_01780"/>
<dbReference type="EMBL" id="BJXR01000025">
    <property type="protein sequence ID" value="GEN07797.1"/>
    <property type="molecule type" value="Genomic_DNA"/>
</dbReference>
<reference evidence="2 5" key="2">
    <citation type="submission" date="2019-07" db="EMBL/GenBank/DDBJ databases">
        <title>Whole genome shotgun sequence of Myxococcus fulvus NBRC 100333.</title>
        <authorList>
            <person name="Hosoyama A."/>
            <person name="Uohara A."/>
            <person name="Ohji S."/>
            <person name="Ichikawa N."/>
        </authorList>
    </citation>
    <scope>NUCLEOTIDE SEQUENCE [LARGE SCALE GENOMIC DNA]</scope>
    <source>
        <strain evidence="2 5">NBRC 100333</strain>
    </source>
</reference>
<proteinExistence type="predicted"/>
<dbReference type="AlphaFoldDB" id="A0A511T1N1"/>
<protein>
    <submittedName>
        <fullName evidence="2">Uncharacterized protein</fullName>
    </submittedName>
</protein>
<feature type="compositionally biased region" description="Basic and acidic residues" evidence="1">
    <location>
        <begin position="157"/>
        <end position="174"/>
    </location>
</feature>
<evidence type="ECO:0000313" key="5">
    <source>
        <dbReference type="Proteomes" id="UP000321514"/>
    </source>
</evidence>
<accession>A0A511T1N1</accession>
<organism evidence="2 5">
    <name type="scientific">Myxococcus fulvus</name>
    <dbReference type="NCBI Taxonomy" id="33"/>
    <lineage>
        <taxon>Bacteria</taxon>
        <taxon>Pseudomonadati</taxon>
        <taxon>Myxococcota</taxon>
        <taxon>Myxococcia</taxon>
        <taxon>Myxococcales</taxon>
        <taxon>Cystobacterineae</taxon>
        <taxon>Myxococcaceae</taxon>
        <taxon>Myxococcus</taxon>
    </lineage>
</organism>
<gene>
    <name evidence="2" type="ORF">MFU01_28340</name>
    <name evidence="3" type="ORF">SAMN05443572_101178</name>
</gene>
<dbReference type="RefSeq" id="WP_074948374.1">
    <property type="nucleotide sequence ID" value="NZ_BJXR01000025.1"/>
</dbReference>
<evidence type="ECO:0000313" key="4">
    <source>
        <dbReference type="Proteomes" id="UP000183760"/>
    </source>
</evidence>
<dbReference type="OrthoDB" id="5382720at2"/>
<evidence type="ECO:0000313" key="2">
    <source>
        <dbReference type="EMBL" id="GEN07797.1"/>
    </source>
</evidence>